<dbReference type="AlphaFoldDB" id="A0A5M6BX64"/>
<protein>
    <submittedName>
        <fullName evidence="1">Uncharacterized protein</fullName>
    </submittedName>
</protein>
<sequence>MSSKVGLILGSTRQHSNTFGISEYLLSRINSSHPQMTIERIHLSQSSGHPLPLIIEDYIPASHPLSSLPEAYSDESIRKWSKTVLGWDGLIVLSPQYNWGYPAPLKNAFDHLFNEWNGLPVAIATLGGHGGSKAHEQLKVVLGGGCKMILVEKGLQVDLPRELIVSSEERVKGDEEWLRRYDEEVEEMIDGLVEAMEKKREKHIDAQTERA</sequence>
<keyword evidence="2" id="KW-1185">Reference proteome</keyword>
<dbReference type="RefSeq" id="XP_031860362.1">
    <property type="nucleotide sequence ID" value="XM_032005401.1"/>
</dbReference>
<reference evidence="1" key="1">
    <citation type="submission" date="2017-08" db="EMBL/GenBank/DDBJ databases">
        <authorList>
            <person name="Cuomo C."/>
            <person name="Billmyre B."/>
            <person name="Heitman J."/>
        </authorList>
    </citation>
    <scope>NUCLEOTIDE SEQUENCE</scope>
    <source>
        <strain evidence="1">CBS 12478</strain>
    </source>
</reference>
<dbReference type="EMBL" id="CP144057">
    <property type="protein sequence ID" value="WWD19885.1"/>
    <property type="molecule type" value="Genomic_DNA"/>
</dbReference>
<dbReference type="GO" id="GO:0016491">
    <property type="term" value="F:oxidoreductase activity"/>
    <property type="evidence" value="ECO:0007669"/>
    <property type="project" value="InterPro"/>
</dbReference>
<organism evidence="1 2">
    <name type="scientific">Kwoniella shandongensis</name>
    <dbReference type="NCBI Taxonomy" id="1734106"/>
    <lineage>
        <taxon>Eukaryota</taxon>
        <taxon>Fungi</taxon>
        <taxon>Dikarya</taxon>
        <taxon>Basidiomycota</taxon>
        <taxon>Agaricomycotina</taxon>
        <taxon>Tremellomycetes</taxon>
        <taxon>Tremellales</taxon>
        <taxon>Cryptococcaceae</taxon>
        <taxon>Kwoniella</taxon>
    </lineage>
</organism>
<dbReference type="PANTHER" id="PTHR30543">
    <property type="entry name" value="CHROMATE REDUCTASE"/>
    <property type="match status" value="1"/>
</dbReference>
<reference evidence="1" key="2">
    <citation type="submission" date="2024-01" db="EMBL/GenBank/DDBJ databases">
        <title>Comparative genomics of Cryptococcus and Kwoniella reveals pathogenesis evolution and contrasting modes of karyotype evolution via chromosome fusion or intercentromeric recombination.</title>
        <authorList>
            <person name="Coelho M.A."/>
            <person name="David-Palma M."/>
            <person name="Shea T."/>
            <person name="Bowers K."/>
            <person name="McGinley-Smith S."/>
            <person name="Mohammad A.W."/>
            <person name="Gnirke A."/>
            <person name="Yurkov A.M."/>
            <person name="Nowrousian M."/>
            <person name="Sun S."/>
            <person name="Cuomo C.A."/>
            <person name="Heitman J."/>
        </authorList>
    </citation>
    <scope>NUCLEOTIDE SEQUENCE</scope>
    <source>
        <strain evidence="1">CBS 12478</strain>
    </source>
</reference>
<evidence type="ECO:0000313" key="1">
    <source>
        <dbReference type="EMBL" id="WWD19885.1"/>
    </source>
</evidence>
<dbReference type="InterPro" id="IPR005025">
    <property type="entry name" value="FMN_Rdtase-like_dom"/>
</dbReference>
<proteinExistence type="predicted"/>
<dbReference type="GO" id="GO:0005829">
    <property type="term" value="C:cytosol"/>
    <property type="evidence" value="ECO:0007669"/>
    <property type="project" value="TreeGrafter"/>
</dbReference>
<dbReference type="GO" id="GO:0010181">
    <property type="term" value="F:FMN binding"/>
    <property type="evidence" value="ECO:0007669"/>
    <property type="project" value="TreeGrafter"/>
</dbReference>
<dbReference type="Pfam" id="PF03358">
    <property type="entry name" value="FMN_red"/>
    <property type="match status" value="1"/>
</dbReference>
<dbReference type="Gene3D" id="3.40.50.360">
    <property type="match status" value="1"/>
</dbReference>
<evidence type="ECO:0000313" key="2">
    <source>
        <dbReference type="Proteomes" id="UP000322225"/>
    </source>
</evidence>
<accession>A0A5M6BX64</accession>
<dbReference type="SUPFAM" id="SSF52218">
    <property type="entry name" value="Flavoproteins"/>
    <property type="match status" value="1"/>
</dbReference>
<dbReference type="PANTHER" id="PTHR30543:SF21">
    <property type="entry name" value="NAD(P)H-DEPENDENT FMN REDUCTASE LOT6"/>
    <property type="match status" value="1"/>
</dbReference>
<gene>
    <name evidence="1" type="ORF">CI109_104354</name>
</gene>
<dbReference type="OrthoDB" id="68575at2759"/>
<dbReference type="GeneID" id="43589548"/>
<dbReference type="InterPro" id="IPR029039">
    <property type="entry name" value="Flavoprotein-like_sf"/>
</dbReference>
<dbReference type="Proteomes" id="UP000322225">
    <property type="component" value="Chromosome 7"/>
</dbReference>
<dbReference type="InterPro" id="IPR050712">
    <property type="entry name" value="NAD(P)H-dep_reductase"/>
</dbReference>
<name>A0A5M6BX64_9TREE</name>
<dbReference type="KEGG" id="ksn:43589548"/>